<dbReference type="FunFam" id="3.10.20.370:FF:000001">
    <property type="entry name" value="Retrovirus-related Pol polyprotein from transposon 17.6-like protein"/>
    <property type="match status" value="1"/>
</dbReference>
<keyword evidence="6" id="KW-0378">Hydrolase</keyword>
<evidence type="ECO:0000256" key="1">
    <source>
        <dbReference type="ARBA" id="ARBA00022670"/>
    </source>
</evidence>
<evidence type="ECO:0000256" key="5">
    <source>
        <dbReference type="ARBA" id="ARBA00022759"/>
    </source>
</evidence>
<dbReference type="GO" id="GO:0008270">
    <property type="term" value="F:zinc ion binding"/>
    <property type="evidence" value="ECO:0007669"/>
    <property type="project" value="UniProtKB-KW"/>
</dbReference>
<evidence type="ECO:0000259" key="12">
    <source>
        <dbReference type="PROSITE" id="PS50878"/>
    </source>
</evidence>
<evidence type="ECO:0000313" key="14">
    <source>
        <dbReference type="EMBL" id="KAG7564217.1"/>
    </source>
</evidence>
<feature type="compositionally biased region" description="Polar residues" evidence="10">
    <location>
        <begin position="4284"/>
        <end position="4300"/>
    </location>
</feature>
<dbReference type="CDD" id="cd01647">
    <property type="entry name" value="RT_LTR"/>
    <property type="match status" value="2"/>
</dbReference>
<keyword evidence="5" id="KW-0255">Endonuclease</keyword>
<comment type="caution">
    <text evidence="14">The sequence shown here is derived from an EMBL/GenBank/DDBJ whole genome shotgun (WGS) entry which is preliminary data.</text>
</comment>
<dbReference type="Pfam" id="PF13960">
    <property type="entry name" value="DUF4218"/>
    <property type="match status" value="1"/>
</dbReference>
<dbReference type="InterPro" id="IPR041373">
    <property type="entry name" value="RT_RNaseH"/>
</dbReference>
<proteinExistence type="predicted"/>
<feature type="region of interest" description="Disordered" evidence="10">
    <location>
        <begin position="105"/>
        <end position="130"/>
    </location>
</feature>
<evidence type="ECO:0000256" key="9">
    <source>
        <dbReference type="SAM" id="Coils"/>
    </source>
</evidence>
<dbReference type="InterPro" id="IPR001584">
    <property type="entry name" value="Integrase_cat-core"/>
</dbReference>
<dbReference type="InterPro" id="IPR005162">
    <property type="entry name" value="Retrotrans_gag_dom"/>
</dbReference>
<evidence type="ECO:0000313" key="15">
    <source>
        <dbReference type="Proteomes" id="UP000694251"/>
    </source>
</evidence>
<feature type="region of interest" description="Disordered" evidence="10">
    <location>
        <begin position="5456"/>
        <end position="5503"/>
    </location>
</feature>
<evidence type="ECO:0000259" key="13">
    <source>
        <dbReference type="PROSITE" id="PS50994"/>
    </source>
</evidence>
<dbReference type="Pfam" id="PF24626">
    <property type="entry name" value="SH3_Tf2-1"/>
    <property type="match status" value="1"/>
</dbReference>
<evidence type="ECO:0000256" key="6">
    <source>
        <dbReference type="ARBA" id="ARBA00022801"/>
    </source>
</evidence>
<keyword evidence="1" id="KW-0645">Protease</keyword>
<feature type="compositionally biased region" description="Basic residues" evidence="10">
    <location>
        <begin position="1233"/>
        <end position="1248"/>
    </location>
</feature>
<feature type="compositionally biased region" description="Polar residues" evidence="10">
    <location>
        <begin position="7116"/>
        <end position="7142"/>
    </location>
</feature>
<keyword evidence="8" id="KW-0863">Zinc-finger</keyword>
<dbReference type="CDD" id="cd00303">
    <property type="entry name" value="retropepsin_like"/>
    <property type="match status" value="3"/>
</dbReference>
<feature type="region of interest" description="Disordered" evidence="10">
    <location>
        <begin position="7245"/>
        <end position="7306"/>
    </location>
</feature>
<dbReference type="PANTHER" id="PTHR35046">
    <property type="entry name" value="ZINC KNUCKLE (CCHC-TYPE) FAMILY PROTEIN"/>
    <property type="match status" value="1"/>
</dbReference>
<dbReference type="InterPro" id="IPR004242">
    <property type="entry name" value="Transposase_21"/>
</dbReference>
<dbReference type="OrthoDB" id="10055717at2759"/>
<feature type="region of interest" description="Disordered" evidence="10">
    <location>
        <begin position="5894"/>
        <end position="5926"/>
    </location>
</feature>
<evidence type="ECO:0000256" key="10">
    <source>
        <dbReference type="SAM" id="MobiDB-lite"/>
    </source>
</evidence>
<evidence type="ECO:0000256" key="4">
    <source>
        <dbReference type="ARBA" id="ARBA00022722"/>
    </source>
</evidence>
<dbReference type="Proteomes" id="UP000694251">
    <property type="component" value="Chromosome 10"/>
</dbReference>
<keyword evidence="4" id="KW-0540">Nuclease</keyword>
<feature type="domain" description="Integrase catalytic" evidence="13">
    <location>
        <begin position="3460"/>
        <end position="3625"/>
    </location>
</feature>
<dbReference type="FunFam" id="3.10.10.10:FF:000007">
    <property type="entry name" value="Retrovirus-related Pol polyprotein from transposon 17.6-like Protein"/>
    <property type="match status" value="1"/>
</dbReference>
<keyword evidence="8" id="KW-0479">Metal-binding</keyword>
<dbReference type="CDD" id="cd09274">
    <property type="entry name" value="RNase_HI_RT_Ty3"/>
    <property type="match status" value="2"/>
</dbReference>
<feature type="region of interest" description="Disordered" evidence="10">
    <location>
        <begin position="7116"/>
        <end position="7156"/>
    </location>
</feature>
<organism evidence="14 15">
    <name type="scientific">Arabidopsis suecica</name>
    <name type="common">Swedish thale-cress</name>
    <name type="synonym">Cardaminopsis suecica</name>
    <dbReference type="NCBI Taxonomy" id="45249"/>
    <lineage>
        <taxon>Eukaryota</taxon>
        <taxon>Viridiplantae</taxon>
        <taxon>Streptophyta</taxon>
        <taxon>Embryophyta</taxon>
        <taxon>Tracheophyta</taxon>
        <taxon>Spermatophyta</taxon>
        <taxon>Magnoliopsida</taxon>
        <taxon>eudicotyledons</taxon>
        <taxon>Gunneridae</taxon>
        <taxon>Pentapetalae</taxon>
        <taxon>rosids</taxon>
        <taxon>malvids</taxon>
        <taxon>Brassicales</taxon>
        <taxon>Brassicaceae</taxon>
        <taxon>Camelineae</taxon>
        <taxon>Arabidopsis</taxon>
    </lineage>
</organism>
<feature type="region of interest" description="Disordered" evidence="10">
    <location>
        <begin position="1699"/>
        <end position="1727"/>
    </location>
</feature>
<feature type="domain" description="Integrase catalytic" evidence="13">
    <location>
        <begin position="5178"/>
        <end position="5337"/>
    </location>
</feature>
<evidence type="ECO:0000256" key="8">
    <source>
        <dbReference type="PROSITE-ProRule" id="PRU00047"/>
    </source>
</evidence>
<feature type="compositionally biased region" description="Basic and acidic residues" evidence="10">
    <location>
        <begin position="4301"/>
        <end position="4329"/>
    </location>
</feature>
<dbReference type="InterPro" id="IPR025452">
    <property type="entry name" value="DUF4218"/>
</dbReference>
<sequence>MDKSWVWLPRNSIEYEKGATTFVYSSARSLGDPKEMFCPCKDCRNLCHQPVERVLEHLVIKGMDQKYKRNECWSKHGDIRTDKSDAEPRREFEAFDLIRTAFYDGEDHSDSQNQNGDDSQEAETKEESDFRKKLKEAETPLYFGCPKYTKVSAIMGLYRIKVKSGMSENYFDQLLSLVHDMLPGENVLPKSTNEIKKFLKVFGFGYETIHACKNDCILYRKEYELKDSCPRCSASRWERDKHTGEEKKGIPAKVLRYFPIKDRFRRMFRSKKMAEDLRWHFNNASEDGTMRHPVDSLAWAQVNNKWPEFAAEPRNLRLGLSTDGMNPFSIQNTKYSTWPVLLVNYNMAPTMCMKAENIMLTLLIPGPTAPSNNIDVYLAPLIDDLKDLWSEGIQVYDSFLKENFTLKAMLLWSISDYPALGTLAGCKVKGKQACNVCGKDTPFKWLKFSRKHVYLSNRKRLSPGHHYRRRRGWFDNTIEEGTPSRIQTGEEIFEILKDFRNDFGRPLERKSKRKRTDLEEDDMVSQDEYDEDTDQWRWKKLSILFQLPYWKYLPVRHNIDVMHVEKNVSDALVSILMQNAKSKDGLKARKDLEDMGIRSNLHTQLRGKRTYLPPAAYWLSKEEKRRFCSRLARFRGPDGYCANISNCVSVDPPVIGGLKSHDHHVLLQNLLPVALRGLLPKGPRVAMSRLCNYFSRLCQRVIDPEKLITLESELVETLCQLERYFPPSLFDIMFHLPIHLAREARLGGPVHFRWMYPFERYMKTLKAYVKNFARPEACMAEGYLAGECMAFCLEFLQNSLSLPEAVNRNEDVESNSLILEGRTLQKATQVTLTSKEREITHRYVLMNMAVMDPYINLHLEELQATDARCMSNETLLWKMHADQFLEWIKEKIPTNSTEHSTQLRWLAFGPRHIAQTYKGFVINGHRFHTDDMKRKTQNSGVTYEAFSMCRSSAKDTRLQADIVTYFGVIKEIILLDYHMFQVPIFKCHWANKGNGVKEEDGFTLVNLHLNQSAFLQDPYILAAQAKQVFYSREDDSSPWYVVMKAPPRGYHELETEEEFAAATIVTQDNVELGNESDDEIFYVRNDCEGMSPKVKKTIPRRSKRKQGIELSSEVGLQVHRRSKKNVTQKVDIGEQEHEENLAEKVHIEQQEHESVAQEHESVAEETVADVLGSDLAAEEQEIDEQADEEDTQPNDEEVHQPVHEDMGPEEAAAGEEEQVHHSTEETQTQQSVSKKRKTRGPTRMRKIAKQHDEKVDVEFTSIGEHVGNGSVSLSSFLGPLVREHVPVLLDDWRHLSDQTRDTLWEEIQGRFNLTEDWQKDCVFKQMGCVWRASKSKLTTKVRAVKSKAQLLKLKPSNIESVSAWNAWVKNRNTNAFKEISEKYRKLRQAQIPHTTSRKGMNRLAHEMKKKSSNPKLVTRSKVWVAGHTHSDGRPVRPEFAETIEKIKSIDSEMGSSSTTNLKEDAVSQVLGKDKPGRLRGMGRGVTATKLAFMLARDSHVEKLEASQADLRIKLEELQDVLTGLTGKKDQCEEVSKSEASDHSKGVRCQLLDWCSEDDVVVGEGEFCSAEQWYKIGRIPLGRHAAAVIVKSVSDETASLWRPTPSVFLLGGALGTKIAWPFDKIILDKTAGSSATDGSHTKILIIDWNLADSVVAEGRLCSTDKDEMVNNMPLGHSAGIDVLHENIAWPLQSIQFVNSSPRNESAAADKRPSPPLSLSNSTGSTGSKSVKKKCILLDCKNSSEKVAEGRVCPSNPSDTVHHMPLGANASKVWVEVSKVGDAAVWRPNSEIQTIADAVHSGTKELCRAVPEQCTRAVPEQFQSSVLEQCTRAVPEQFQSSVLEQCTRAEPEQCTRAEPEQCTRAEPEQCQSSCRETTSYSSSYRDNINRLARELRERRDRDGCEQHNPVAMEPQDQDNHGVGIPRNIGDGDAPRNHQQRQGIVPPPVQNNNFEIKSGLISMIQGNKFHGLPLEDPLDHLDNFDRLYSLTKINGVSEDSFKLRLFPFSLGDKAHHWEKTLPAGSITSWDDCKKAFLTKFLSNSRTARLRNEISSFIQKQSESICEAWERFKGYTIQCPHHGFKKASLLSTLYRGVLPKIRMLLDTASNGNFLNKDVEEGWELIENLALSDGNYNEDFDRSNRGIGDLDAKHSKDIKALNDKLDKILLTQQKQVHYITEEEHYQIQEGENTQDVEVSYVQNQGGYNKGYNPYKPAHPNLSYRSTNVANPQDQVYPQQQQNQSKPFVPYNQGFVPKQQFSGGYQQHNPPPGFAQQPQQAPPAQDQDKVQQMLQQILQGQATGAMVLDKKLADIQNKVDCSYNDLHVKFEALNSKVKYIESQAASTSAPKHPGQLPGKAIQNPREYANAIQLRSGRELRARPNQDPVTEDSEIQEGEDSIQNETPVEDTTKLDQDTVPRDQAKSPQLEKPTVDKGKKKAFVPPPYKPKIPFPGRFKRDIIEKYRAMFAKHIKELEVRMPLIDAFMLIPDSHKFLKDMVMERIQEVQGMVVLSHECSAIIQKKIIPKKLGDPGSFTLPCSLGPLFFNKCLCDLGASVSLMPLSVARRLGFNRYKSCQIQLILADRSVRVPHGMLEDLPVRIGRVEIPTDFVVLEMDEEPKDPLILGRPFLATAGALIDVRRGKIDLNLGEDFKMTFDITKTIKKPTIDGQVFYIEEMDRLADELLEELTEEDYLQSALTKDGEEGFLHLETLGYKKLLDSHKEVEDPEYFEELIVSPTEVLAVTENDSASTRACYSSSNSSRPSEEAEDTHSSIPLEIPSTCASDDWSELKAPKVDLKPLPQGLRYAFLGTNSTYPVIINAALNDDEVNLLLSELRKYRRAIGYSLSDIKGISPSLCNHRIHLENESYSSIEPQRRLNPNLKEVVKKEILKLLDADVIYPISDSTWVSPVHCVPKKGGMTVVKNEKDELIPTRTITGHRMCIDYRKLNAASRKDHFPLPFIDQMLERLANHPYYCFLDGYSGFFQIPIHPNDQEKTTFTCPYGTFAYKRMPFGLCNAPATFQRCMTSIFSDLIEEMVEVFMDDFSVYGSSFSSCLLNLCRVLARCEETNLVLNWEKCHFMVREGIVLGHKISEKGIEVDKGKIEVMMQLQPPKTVKDIRSFLGHAGFYRRFIKDFSKIARPLTRLLCKEAEFEFDEDCLKAFHTIKEALVTAPVVQAPNWDYPFEIMCDASDYAVGAVLGQRIDKKLHVIYYASRTLDEAQGRYATTEKELLAVVFAFEKFRSYLVGSKFTVYTDHAALRHIYAKKDTKPRLLRWILLLQEFDMEIVDKKGIENGAADHLSRMRMEEATPIDDSMPEEQLLAIKSYEIVYNKKEIEVACAVKEEKFPWYADLVNYLICGEIPKYLDAYQKKKFFRDINHYYWDEPYLYKKGTDGLFRRCIAEEEVQGVLEHCHGSAYGGHFATFKTVQKVLQAGLWWPSMFKDAYGFIAKCDPCQRMGNITRRNEMPQNPILEVEVFDVWGIDFMGPFNPASYGNKYILVAVDYVSKWVEAIASPTNDHKVVLKLFKSIIFPRFGIPKAVISDGGSHFINKVFESLLKKHGVKHKVATPYHPQTSGQVEVSNRQIKAILARVVGVSKRDWSTKLDDTLWAYRTAYKTPIGRTPFQMLYGKSCHLPVEVEYKAIWATKLLNLDIKEAQEKRSVDLHELEEIRLEAYESSKVYKERTKAFHDKKITPKDLKVGDQVLLFNSRLKLFPGKLKSRWSGPFTIKEVLPFGTVSLFAKDGSEFRVNGQRVKKNGIVLEYCTRTSHSSSNQSTNSSNQSSNQITLFRAHPSQYLGATRVRAWMTMSLLSSPRPGTFRYKELCRAVPEQCTRAVPEQFQSSVLEQCTRAVPEQFQSNVLEQCTRAEPEQCTRASQSSARAAVERPHPTRVDKPKIPEVKDGPMTRSKARRLKEGFNKAVETLLTTMELGEMSRNIQESTTLQESSSAPDLDLTEDFARLSLKEAPPTETHYLHLLELKGLQEEESIKEIKLDGPDPDKITSASSKLISSQNQSTMADGDEVPQDAILQMLTAMREEMRGIGERVGRLEQPPPPQPRAGERIVQARRNIREEDDEILDVEEDDIPPDSLLRQHQRREDPLRMNQARRVEPRDTYKDLKLTPPTFAGKSDPEVYMDWERRLEHIFECYSYGERRKVAVAAAQLTDNALAWWDRNVAERRRQRFEPVTTWSDMKYLLRLRYVPEQYHRDLQKRFRKLSQGNRSVDEYFEEFEKLMNSLELEESEEALMAQFIDGLQERIQRKVERAQYSGLHELLHLAAQVEQQIKRKTNLTSRNKTSQTWASSSSKPVDKGKNVEIDSRFKKNNAETFKTNRPEQGKFPNNNSRTRDITCFKCQGRGHYARDCPNQRTMIITNSGEYESQDELDDETIERSDDIEYPDSGETLVIRRVLSAFVNPEEKVQRENIFHTRCTVRNKVCNLIIDSGSCTNVASKYMVDRLGLEKTRHPRPYRLRWLNDQTELKISEQVSIPFSVGKYQDEVTCDVVPMQAGHLLLGRPWQFDRASQHDGRTNHYSLTHNGRKYNLAPLSPSEVHELQVRMNKEVEVGKPTLYISSGAICKTISAQGTVLLMMFKECLSSGISELEISPTVQPLLNKYKDLFPEEIPPGLPPIRGIEHQIDLVPGSALPNKPAYRMNPEESKELERQVRDLMDKGYIRESLSPCAVPVLLVPKKDGTWRMCVDCRAINNITIKYRHPIPRLDDMLDELSGSTIFSKVDLKSGYHQVRMREGDEWKTAFKTKQGLYEWLVMPFGLTNAPSTFMRLMNQVLRSYISKFVVVYFDDILIYSKNLNDHLEHLELVLKSLRKEGLYANLKKCMFCTNRLIFLGFVVSEQGLQVDEEKIRAIQEWPTPTTIGHVRSFHGLASFYRRFVRDFSTVAAPLTAVIKKNAPFSWGTAQDTAFNTLKDRLTHAPVLALPDFEEMFEVECDASGLGIGAVLHQRKRPVAFFSEKLSGATLNYPTYDKELYALVRALETWQHYLLSKEFIIHTDHETLKHLRGQTSLKRRHAKWLEFIETFPYVIKYKKGKENVVADALSRRYALISTMEARVMGFEHIKDLYKDDPDFKEAYEACGKGAYGSYYLHDGFLFRDKRLCVPQGSLRELLLREAHGGGLMGHFGVDKTLAVVVDHFFWPHLKKDVEKHCSRCVICHKAKSRLHPHGLYLPLPIPNAPWVDISMDFVLGLPKIKHKDSVFVVVDRFSKMAHFIPCDKTNDATQIADLFFKEVVRLHGIPRTIVSDRDSKFLGHFWRTLWRKLGTKLLFSTTCHPQTDGQTEVVNRTLSTLLRVTLGRNLKTWLDCLPFIEFAYNHATHSATKMSPFEVVYGFNPLTPLDLSPIPQAEQINLDGLNKGEFVKKLHEKVRDNILKKTEEYKKRADKGRKKLVFEPGEWVWLHMRPERFPNQRSSKLSPRGDGPFKVLEKINDNAYRLELPSEFNMSHSFNVADLSPFDSDDPVLRTKPSEEGGNDEVIDLSYEPNQDKPKIPEVKDGPMTRSKARRLKEGFNKAVETLLTTMELGEMSRNIQESTTLQESSSAPDLDLTEDFARLSLKEAPPTETHCKSISLAGAGAKNIKISTKNTSELQVTSKTSNGSNKLQVEQEHKLEGNHVETLEDLHLLELKGLQEEESIKEIKLDGPDPDKITSASSKLISSQNQVFSIFMICAEILPSSLWCHRSTSHPSFNLTRESVTASLFDSASTSSLIPLSLDVQTHPLKLKRVRYSQLKFPIDPPRIHSSTPQNIKLDLTRLVGLDGRSSRCSETTKTWARRLDSTTGRVGAQKEPNLKNHFPSTCGLDVTSSRTPERSNLGFFTRARRGWLDVTSRGCSTDFLFCLVAKLGQPSIPINRGSSNLISYKDNINQLARELKERRARDGCELHNPVAMEPQEQDNQGVGIPRNIGAGDAPRNHQQRQGIVPPPVQNNNFEIKCGLISMIQGNKFHGLPMEDPLDHLDNFDRLCSLTKINGVSEDGFKLRLFPFSLGDKAHQWEKTLPPDSITSWEDCKTAFLTKFFSNSRTARLRNEISSFTQKQSESICEAWERFKGYTIQCPHHGFKKASLLSTLYRGVLPKIRMLLDTASNGNFLNKDVEEGWELIENLALSDGNYNEDFDRSNRGIGDPDANHNKEMIQALNDKLDKFLLTQQKQVHYITEEEYYQIQEGESTHAAEVSYIQNQGGYNKGYNPYPHAHPNLSYRSTNVANPHDQVYPQQQQNQSKPFVPYKLMSLYLELIWDLMDAKKRIDDSEPVRSPSKIDSDGSLSLRFSFRALHTSYRKLRYLSNGDDFKRIRALMQELWNIGAGDAPRNHQQRQGIVPPPVQNNNFEIKSGLISMIQGNKFHGLPMEDPLDHLDKFDRLCSLTKINGVSEDGFKLRLFPFSLGDKAHQWEKTLPPYSITSWDDCKTAFLTKFFSNSRTARLRNEISSFTQKQSESFCEAWERFKGYTTQCPHHGFKKASLLSTLYRGALPKFRMVLDTASNGNFLNKDVEEGWELVENLAQSDGNYNEDFDRSNRGIGDSDAKHSKDIKALNDKLDKILLTQQKQVHYITEEEHYQIQEGESTHAAEVSYIQKQGGYNKGYNLYPHAHPNLSYRSTNVANPHDQVYPQQQQNQSKPFVPYNQGFAPKQQFSGGYQQQNPPLGFAQQPQQAPPAHDQDMKQMFHQILQGQAAGAIAIDKKMTEIHNKVDFTFNDLNVKIEALNSRIKYMESQVASTSAPQNPGQLPGKAIQHQKGHVNAIHLRSGRELQTRPSIAPVTEDSEIQEGEDFIQHETQVNDTTKLDQDAAPSDQAKSPQIKEPVVDKSKKKAFIPPPYKPKIPFPGRFKKDIIEKYRAIFARHIKEIEVRMPLIDAYKLIPDSHKFFKDMVMERIKEVQGMVMESHECSEIIPTKIIPKKLGDPGSFTLPCSLGTLAFSNCLCDLGAFKSLMPLSVAKRLGFSKYKPCNISLILADESIRFPHGLLEDLPIKIGNAEIPTDFIVLEMDEEPKDPLILGRPFLATAGAVIDVKNGKTDLNLGNDFKMKFDINDATRKPTIEGQTFVVKVMDCLADEQLEEVAEEDHQQTSLTKSGEAGYLLTENLSCGKSLDSHKEVAGSEVFKGLIGSKTEVKVAYEASSTHAQPTDSSIHLSKPTTRLENSSSTKHRDKLLESSNSAPDGWLELKERSKWQDKAIRELTGTVRELKDQIKKLHGIANKVPLQIKDVPTDEASTLVSKKGSEFTSAWSREEDYPVAQQEAYYEKRSSLPLGVTPNQNRSPTRRVLARPNVEPTYFPPVPGQSPPSSPIHEDKIESRRRPTRRDVEPPTSSLPFFKDGAWMTNSTCGRACHVEPAPPQLLHVLLDCTSSLVGRVRFWVLLNGFIPLQLDPKSSSKVVWLLLAPLSPKISSTAPETHPICNMLCHAMQIVLSDENDMKRTLDAMKE</sequence>
<evidence type="ECO:0000259" key="11">
    <source>
        <dbReference type="PROSITE" id="PS50158"/>
    </source>
</evidence>
<dbReference type="Pfam" id="PF00078">
    <property type="entry name" value="RVT_1"/>
    <property type="match status" value="2"/>
</dbReference>
<feature type="region of interest" description="Disordered" evidence="10">
    <location>
        <begin position="2338"/>
        <end position="2357"/>
    </location>
</feature>
<evidence type="ECO:0000256" key="3">
    <source>
        <dbReference type="ARBA" id="ARBA00022695"/>
    </source>
</evidence>
<dbReference type="InterPro" id="IPR025312">
    <property type="entry name" value="DUF4216"/>
</dbReference>
<feature type="domain" description="CCHC-type" evidence="11">
    <location>
        <begin position="4344"/>
        <end position="4359"/>
    </location>
</feature>
<evidence type="ECO:0000256" key="7">
    <source>
        <dbReference type="ARBA" id="ARBA00022918"/>
    </source>
</evidence>
<keyword evidence="3" id="KW-0548">Nucleotidyltransferase</keyword>
<reference evidence="14 15" key="1">
    <citation type="submission" date="2020-12" db="EMBL/GenBank/DDBJ databases">
        <title>Concerted genomic and epigenomic changes stabilize Arabidopsis allopolyploids.</title>
        <authorList>
            <person name="Chen Z."/>
        </authorList>
    </citation>
    <scope>NUCLEOTIDE SEQUENCE [LARGE SCALE GENOMIC DNA]</scope>
    <source>
        <strain evidence="14">As9502</strain>
        <tissue evidence="14">Leaf</tissue>
    </source>
</reference>
<dbReference type="Pfam" id="PF17921">
    <property type="entry name" value="Integrase_H2C2"/>
    <property type="match status" value="2"/>
</dbReference>
<dbReference type="Pfam" id="PF13952">
    <property type="entry name" value="DUF4216"/>
    <property type="match status" value="1"/>
</dbReference>
<dbReference type="InterPro" id="IPR056924">
    <property type="entry name" value="SH3_Tf2-1"/>
</dbReference>
<dbReference type="Pfam" id="PF02992">
    <property type="entry name" value="Transposase_21"/>
    <property type="match status" value="1"/>
</dbReference>
<feature type="region of interest" description="Disordered" evidence="10">
    <location>
        <begin position="2368"/>
        <end position="2438"/>
    </location>
</feature>
<feature type="compositionally biased region" description="Low complexity" evidence="10">
    <location>
        <begin position="2746"/>
        <end position="2756"/>
    </location>
</feature>
<feature type="compositionally biased region" description="Basic and acidic residues" evidence="10">
    <location>
        <begin position="3877"/>
        <end position="3898"/>
    </location>
</feature>
<evidence type="ECO:0000256" key="2">
    <source>
        <dbReference type="ARBA" id="ARBA00022679"/>
    </source>
</evidence>
<feature type="region of interest" description="Disordered" evidence="10">
    <location>
        <begin position="3869"/>
        <end position="3903"/>
    </location>
</feature>
<dbReference type="Pfam" id="PF00098">
    <property type="entry name" value="zf-CCHC"/>
    <property type="match status" value="1"/>
</dbReference>
<dbReference type="InterPro" id="IPR001878">
    <property type="entry name" value="Znf_CCHC"/>
</dbReference>
<feature type="domain" description="Reverse transcriptase" evidence="12">
    <location>
        <begin position="4662"/>
        <end position="4841"/>
    </location>
</feature>
<feature type="region of interest" description="Disordered" evidence="10">
    <location>
        <begin position="2253"/>
        <end position="2283"/>
    </location>
</feature>
<feature type="region of interest" description="Disordered" evidence="10">
    <location>
        <begin position="2746"/>
        <end position="2772"/>
    </location>
</feature>
<feature type="compositionally biased region" description="Acidic residues" evidence="10">
    <location>
        <begin position="1180"/>
        <end position="1195"/>
    </location>
</feature>
<dbReference type="GO" id="GO:0015074">
    <property type="term" value="P:DNA integration"/>
    <property type="evidence" value="ECO:0007669"/>
    <property type="project" value="InterPro"/>
</dbReference>
<feature type="compositionally biased region" description="Basic and acidic residues" evidence="10">
    <location>
        <begin position="1196"/>
        <end position="1206"/>
    </location>
</feature>
<feature type="compositionally biased region" description="Low complexity" evidence="10">
    <location>
        <begin position="2268"/>
        <end position="2283"/>
    </location>
</feature>
<feature type="region of interest" description="Disordered" evidence="10">
    <location>
        <begin position="1902"/>
        <end position="1948"/>
    </location>
</feature>
<dbReference type="PANTHER" id="PTHR35046:SF9">
    <property type="entry name" value="RNA-DIRECTED DNA POLYMERASE"/>
    <property type="match status" value="1"/>
</dbReference>
<dbReference type="GO" id="GO:0008233">
    <property type="term" value="F:peptidase activity"/>
    <property type="evidence" value="ECO:0007669"/>
    <property type="project" value="UniProtKB-KW"/>
</dbReference>
<dbReference type="GO" id="GO:0003964">
    <property type="term" value="F:RNA-directed DNA polymerase activity"/>
    <property type="evidence" value="ECO:0007669"/>
    <property type="project" value="UniProtKB-KW"/>
</dbReference>
<feature type="compositionally biased region" description="Pro residues" evidence="10">
    <location>
        <begin position="7272"/>
        <end position="7284"/>
    </location>
</feature>
<feature type="compositionally biased region" description="Polar residues" evidence="10">
    <location>
        <begin position="2253"/>
        <end position="2262"/>
    </location>
</feature>
<dbReference type="InterPro" id="IPR004252">
    <property type="entry name" value="Probable_transposase_24"/>
</dbReference>
<dbReference type="GO" id="GO:0004519">
    <property type="term" value="F:endonuclease activity"/>
    <property type="evidence" value="ECO:0007669"/>
    <property type="project" value="UniProtKB-KW"/>
</dbReference>
<dbReference type="InterPro" id="IPR041577">
    <property type="entry name" value="RT_RNaseH_2"/>
</dbReference>
<feature type="region of interest" description="Disordered" evidence="10">
    <location>
        <begin position="6784"/>
        <end position="6807"/>
    </location>
</feature>
<dbReference type="InterPro" id="IPR029480">
    <property type="entry name" value="Transpos_assoc"/>
</dbReference>
<dbReference type="GO" id="GO:0003676">
    <property type="term" value="F:nucleic acid binding"/>
    <property type="evidence" value="ECO:0007669"/>
    <property type="project" value="InterPro"/>
</dbReference>
<keyword evidence="8" id="KW-0862">Zinc</keyword>
<dbReference type="FunFam" id="1.10.340.70:FF:000001">
    <property type="entry name" value="Retrovirus-related Pol polyprotein from transposon gypsy-like Protein"/>
    <property type="match status" value="1"/>
</dbReference>
<dbReference type="FunFam" id="3.30.420.10:FF:000032">
    <property type="entry name" value="Retrovirus-related Pol polyprotein from transposon 297-like Protein"/>
    <property type="match status" value="2"/>
</dbReference>
<feature type="compositionally biased region" description="Low complexity" evidence="10">
    <location>
        <begin position="1715"/>
        <end position="1727"/>
    </location>
</feature>
<keyword evidence="2" id="KW-0808">Transferase</keyword>
<dbReference type="Pfam" id="PF17919">
    <property type="entry name" value="RT_RNaseH_2"/>
    <property type="match status" value="1"/>
</dbReference>
<dbReference type="PROSITE" id="PS50994">
    <property type="entry name" value="INTEGRASE"/>
    <property type="match status" value="2"/>
</dbReference>
<dbReference type="Pfam" id="PF03732">
    <property type="entry name" value="Retrotrans_gag"/>
    <property type="match status" value="4"/>
</dbReference>
<keyword evidence="7 14" id="KW-0695">RNA-directed DNA polymerase</keyword>
<feature type="region of interest" description="Disordered" evidence="10">
    <location>
        <begin position="4284"/>
        <end position="4337"/>
    </location>
</feature>
<accession>A0A8T1ZXB2</accession>
<keyword evidence="9" id="KW-0175">Coiled coil</keyword>
<keyword evidence="15" id="KW-1185">Reference proteome</keyword>
<dbReference type="FunFam" id="3.30.70.270:FF:000020">
    <property type="entry name" value="Transposon Tf2-6 polyprotein-like Protein"/>
    <property type="match status" value="2"/>
</dbReference>
<feature type="region of interest" description="Disordered" evidence="10">
    <location>
        <begin position="1180"/>
        <end position="1248"/>
    </location>
</feature>
<feature type="compositionally biased region" description="Basic and acidic residues" evidence="10">
    <location>
        <begin position="7286"/>
        <end position="7303"/>
    </location>
</feature>
<name>A0A8T1ZXB2_ARASU</name>
<gene>
    <name evidence="14" type="ORF">ISN44_As10g009870</name>
</gene>
<dbReference type="Pfam" id="PF03004">
    <property type="entry name" value="Transposase_24"/>
    <property type="match status" value="1"/>
</dbReference>
<feature type="compositionally biased region" description="Acidic residues" evidence="10">
    <location>
        <begin position="2382"/>
        <end position="2395"/>
    </location>
</feature>
<feature type="region of interest" description="Disordered" evidence="10">
    <location>
        <begin position="2202"/>
        <end position="2222"/>
    </location>
</feature>
<dbReference type="Pfam" id="PF00665">
    <property type="entry name" value="rve"/>
    <property type="match status" value="1"/>
</dbReference>
<dbReference type="SMART" id="SM00343">
    <property type="entry name" value="ZnF_C2HC"/>
    <property type="match status" value="1"/>
</dbReference>
<dbReference type="GO" id="GO:0006508">
    <property type="term" value="P:proteolysis"/>
    <property type="evidence" value="ECO:0007669"/>
    <property type="project" value="UniProtKB-KW"/>
</dbReference>
<protein>
    <submittedName>
        <fullName evidence="14">Reverse transcriptase domain</fullName>
    </submittedName>
</protein>
<feature type="coiled-coil region" evidence="9">
    <location>
        <begin position="1500"/>
        <end position="1534"/>
    </location>
</feature>
<feature type="compositionally biased region" description="Basic and acidic residues" evidence="10">
    <location>
        <begin position="5487"/>
        <end position="5500"/>
    </location>
</feature>
<dbReference type="PROSITE" id="PS50878">
    <property type="entry name" value="RT_POL"/>
    <property type="match status" value="1"/>
</dbReference>
<dbReference type="InterPro" id="IPR000477">
    <property type="entry name" value="RT_dom"/>
</dbReference>
<dbReference type="PROSITE" id="PS50158">
    <property type="entry name" value="ZF_CCHC"/>
    <property type="match status" value="1"/>
</dbReference>
<dbReference type="EMBL" id="JAEFBJ010000010">
    <property type="protein sequence ID" value="KAG7564217.1"/>
    <property type="molecule type" value="Genomic_DNA"/>
</dbReference>
<dbReference type="Pfam" id="PF13963">
    <property type="entry name" value="Transpos_assoc"/>
    <property type="match status" value="1"/>
</dbReference>
<feature type="compositionally biased region" description="Basic and acidic residues" evidence="10">
    <location>
        <begin position="2403"/>
        <end position="2417"/>
    </location>
</feature>
<dbReference type="Pfam" id="PF17917">
    <property type="entry name" value="RT_RNaseH"/>
    <property type="match status" value="1"/>
</dbReference>
<dbReference type="InterPro" id="IPR041588">
    <property type="entry name" value="Integrase_H2C2"/>
</dbReference>